<gene>
    <name evidence="1" type="ORF">BO223_03880</name>
</gene>
<organism evidence="1 2">
    <name type="scientific">Faecalibaculum rodentium</name>
    <dbReference type="NCBI Taxonomy" id="1702221"/>
    <lineage>
        <taxon>Bacteria</taxon>
        <taxon>Bacillati</taxon>
        <taxon>Bacillota</taxon>
        <taxon>Erysipelotrichia</taxon>
        <taxon>Erysipelotrichales</taxon>
        <taxon>Erysipelotrichaceae</taxon>
        <taxon>Faecalibaculum</taxon>
    </lineage>
</organism>
<dbReference type="AlphaFoldDB" id="A0A1Q9YLW3"/>
<name>A0A1Q9YLW3_9FIRM</name>
<evidence type="ECO:0000313" key="2">
    <source>
        <dbReference type="Proteomes" id="UP000186758"/>
    </source>
</evidence>
<sequence>MPASGEPVQFFHCLLHEQMRIGCHICRKAGGGIMTQCRVGSGLSELQAGKGEQKGEGLMVTEL</sequence>
<proteinExistence type="predicted"/>
<accession>A0A1Q9YLW3</accession>
<dbReference type="Proteomes" id="UP000186758">
    <property type="component" value="Unassembled WGS sequence"/>
</dbReference>
<protein>
    <submittedName>
        <fullName evidence="1">Uncharacterized protein</fullName>
    </submittedName>
</protein>
<comment type="caution">
    <text evidence="1">The sequence shown here is derived from an EMBL/GenBank/DDBJ whole genome shotgun (WGS) entry which is preliminary data.</text>
</comment>
<dbReference type="EMBL" id="MPJZ01000042">
    <property type="protein sequence ID" value="OLU45901.1"/>
    <property type="molecule type" value="Genomic_DNA"/>
</dbReference>
<evidence type="ECO:0000313" key="1">
    <source>
        <dbReference type="EMBL" id="OLU45901.1"/>
    </source>
</evidence>
<reference evidence="1 2" key="1">
    <citation type="submission" date="2016-11" db="EMBL/GenBank/DDBJ databases">
        <title>Description of two novel members of the family Erysipelotrichaceae: Ileibacterium lipovorans gen. nov., sp. nov. and Dubosiella newyorkensis, gen. nov., sp. nov.</title>
        <authorList>
            <person name="Cox L.M."/>
            <person name="Sohn J."/>
            <person name="Tyrrell K.L."/>
            <person name="Citron D.M."/>
            <person name="Lawson P.A."/>
            <person name="Patel N.B."/>
            <person name="Iizumi T."/>
            <person name="Perez-Perez G.I."/>
            <person name="Goldstein E.J."/>
            <person name="Blaser M.J."/>
        </authorList>
    </citation>
    <scope>NUCLEOTIDE SEQUENCE [LARGE SCALE GENOMIC DNA]</scope>
    <source>
        <strain evidence="1 2">NYU-BL-K8</strain>
    </source>
</reference>